<evidence type="ECO:0000313" key="1">
    <source>
        <dbReference type="EMBL" id="GEC65281.1"/>
    </source>
</evidence>
<proteinExistence type="predicted"/>
<protein>
    <submittedName>
        <fullName evidence="1">Uncharacterized protein</fullName>
    </submittedName>
</protein>
<reference evidence="1 2" key="1">
    <citation type="submission" date="2019-06" db="EMBL/GenBank/DDBJ databases">
        <title>Whole genome shotgun sequence of Komagataeibacter hansenii NBRC 14820.</title>
        <authorList>
            <person name="Hosoyama A."/>
            <person name="Uohara A."/>
            <person name="Ohji S."/>
            <person name="Ichikawa N."/>
        </authorList>
    </citation>
    <scope>NUCLEOTIDE SEQUENCE [LARGE SCALE GENOMIC DNA]</scope>
    <source>
        <strain evidence="1 2">NBRC 14820</strain>
    </source>
</reference>
<dbReference type="Proteomes" id="UP000319478">
    <property type="component" value="Unassembled WGS sequence"/>
</dbReference>
<comment type="caution">
    <text evidence="1">The sequence shown here is derived from an EMBL/GenBank/DDBJ whole genome shotgun (WGS) entry which is preliminary data.</text>
</comment>
<dbReference type="EMBL" id="BJNN01000197">
    <property type="protein sequence ID" value="GEC65281.1"/>
    <property type="molecule type" value="Genomic_DNA"/>
</dbReference>
<sequence>MQCSVPDPEQDEQLRFPRVYEYLLQDMPVHGYNVEHLDILTAQYNGTLPIWFQSE</sequence>
<name>A0ABQ0SIE6_NOVHA</name>
<keyword evidence="2" id="KW-1185">Reference proteome</keyword>
<organism evidence="1 2">
    <name type="scientific">Novacetimonas hansenii</name>
    <name type="common">Komagataeibacter hansenii</name>
    <dbReference type="NCBI Taxonomy" id="436"/>
    <lineage>
        <taxon>Bacteria</taxon>
        <taxon>Pseudomonadati</taxon>
        <taxon>Pseudomonadota</taxon>
        <taxon>Alphaproteobacteria</taxon>
        <taxon>Acetobacterales</taxon>
        <taxon>Acetobacteraceae</taxon>
        <taxon>Novacetimonas</taxon>
    </lineage>
</organism>
<accession>A0ABQ0SIE6</accession>
<evidence type="ECO:0000313" key="2">
    <source>
        <dbReference type="Proteomes" id="UP000319478"/>
    </source>
</evidence>
<gene>
    <name evidence="1" type="ORF">GHA01_31300</name>
</gene>